<reference evidence="3" key="1">
    <citation type="submission" date="2022-04" db="EMBL/GenBank/DDBJ databases">
        <title>Desulfatitalea alkaliphila sp. nov., a novel anaerobic sulfate-reducing bacterium isolated from terrestrial mud volcano, Taman Peninsula, Russia.</title>
        <authorList>
            <person name="Khomyakova M.A."/>
            <person name="Merkel A.Y."/>
            <person name="Slobodkin A.I."/>
        </authorList>
    </citation>
    <scope>NUCLEOTIDE SEQUENCE</scope>
    <source>
        <strain evidence="3">M08but</strain>
    </source>
</reference>
<evidence type="ECO:0000313" key="3">
    <source>
        <dbReference type="EMBL" id="MCJ8503052.1"/>
    </source>
</evidence>
<dbReference type="GO" id="GO:0008962">
    <property type="term" value="F:phosphatidylglycerophosphatase activity"/>
    <property type="evidence" value="ECO:0007669"/>
    <property type="project" value="InterPro"/>
</dbReference>
<feature type="transmembrane region" description="Helical" evidence="1">
    <location>
        <begin position="20"/>
        <end position="39"/>
    </location>
</feature>
<protein>
    <submittedName>
        <fullName evidence="3">Phosphatidylglycerophosphatase A</fullName>
    </submittedName>
</protein>
<keyword evidence="4" id="KW-1185">Reference proteome</keyword>
<name>A0AA41UM43_9BACT</name>
<feature type="domain" description="YutG/PgpA" evidence="2">
    <location>
        <begin position="10"/>
        <end position="147"/>
    </location>
</feature>
<dbReference type="Proteomes" id="UP001165427">
    <property type="component" value="Unassembled WGS sequence"/>
</dbReference>
<dbReference type="InterPro" id="IPR036681">
    <property type="entry name" value="PgpA-like_sf"/>
</dbReference>
<evidence type="ECO:0000256" key="1">
    <source>
        <dbReference type="SAM" id="Phobius"/>
    </source>
</evidence>
<feature type="transmembrane region" description="Helical" evidence="1">
    <location>
        <begin position="46"/>
        <end position="62"/>
    </location>
</feature>
<dbReference type="AlphaFoldDB" id="A0AA41UM43"/>
<dbReference type="PANTHER" id="PTHR36305">
    <property type="entry name" value="PHOSPHATIDYLGLYCEROPHOSPHATASE A"/>
    <property type="match status" value="1"/>
</dbReference>
<dbReference type="PANTHER" id="PTHR36305:SF1">
    <property type="entry name" value="PHOSPHATIDYLGLYCEROPHOSPHATASE A"/>
    <property type="match status" value="1"/>
</dbReference>
<comment type="caution">
    <text evidence="3">The sequence shown here is derived from an EMBL/GenBank/DDBJ whole genome shotgun (WGS) entry which is preliminary data.</text>
</comment>
<proteinExistence type="predicted"/>
<dbReference type="Pfam" id="PF04608">
    <property type="entry name" value="PgpA"/>
    <property type="match status" value="1"/>
</dbReference>
<keyword evidence="1" id="KW-0812">Transmembrane</keyword>
<feature type="transmembrane region" description="Helical" evidence="1">
    <location>
        <begin position="82"/>
        <end position="106"/>
    </location>
</feature>
<dbReference type="SUPFAM" id="SSF101307">
    <property type="entry name" value="YutG-like"/>
    <property type="match status" value="1"/>
</dbReference>
<accession>A0AA41UM43</accession>
<dbReference type="EMBL" id="JALJRB010000041">
    <property type="protein sequence ID" value="MCJ8503052.1"/>
    <property type="molecule type" value="Genomic_DNA"/>
</dbReference>
<organism evidence="3 4">
    <name type="scientific">Desulfatitalea alkaliphila</name>
    <dbReference type="NCBI Taxonomy" id="2929485"/>
    <lineage>
        <taxon>Bacteria</taxon>
        <taxon>Pseudomonadati</taxon>
        <taxon>Thermodesulfobacteriota</taxon>
        <taxon>Desulfobacteria</taxon>
        <taxon>Desulfobacterales</taxon>
        <taxon>Desulfosarcinaceae</taxon>
        <taxon>Desulfatitalea</taxon>
    </lineage>
</organism>
<dbReference type="GO" id="GO:0006629">
    <property type="term" value="P:lipid metabolic process"/>
    <property type="evidence" value="ECO:0007669"/>
    <property type="project" value="InterPro"/>
</dbReference>
<dbReference type="CDD" id="cd06971">
    <property type="entry name" value="PgpA"/>
    <property type="match status" value="1"/>
</dbReference>
<dbReference type="RefSeq" id="WP_246914795.1">
    <property type="nucleotide sequence ID" value="NZ_JALJRB010000041.1"/>
</dbReference>
<dbReference type="Gene3D" id="1.10.3760.10">
    <property type="entry name" value="PgpA-like"/>
    <property type="match status" value="1"/>
</dbReference>
<gene>
    <name evidence="3" type="ORF">MRX98_20930</name>
</gene>
<keyword evidence="1" id="KW-1133">Transmembrane helix</keyword>
<keyword evidence="1" id="KW-0472">Membrane</keyword>
<dbReference type="InterPro" id="IPR007686">
    <property type="entry name" value="YutG/PgpA"/>
</dbReference>
<sequence>MRSRHHAVMFLATGFYVGRVPFAPGTLGSLVAFPVVFLLACLRWPMATAAVLLLIAAAVWIAGRAERQLGSRDPGAVVIDEIAGMCVTLLAIPLSFATGVAGFLLFRLFDIVKPPPIRQLDRRLQGGWGIVMDDVAAGIAANIVLRIGIWIWS</sequence>
<evidence type="ECO:0000313" key="4">
    <source>
        <dbReference type="Proteomes" id="UP001165427"/>
    </source>
</evidence>
<dbReference type="PIRSF" id="PIRSF006162">
    <property type="entry name" value="PgpA"/>
    <property type="match status" value="1"/>
</dbReference>
<evidence type="ECO:0000259" key="2">
    <source>
        <dbReference type="Pfam" id="PF04608"/>
    </source>
</evidence>
<dbReference type="InterPro" id="IPR026037">
    <property type="entry name" value="PgpA"/>
</dbReference>
<feature type="transmembrane region" description="Helical" evidence="1">
    <location>
        <begin position="127"/>
        <end position="152"/>
    </location>
</feature>